<sequence>MASPKMQVSPRMISLEHLLLTGNTTALEAFWLDVAAHGAPLIEAIEGDDTHVLVTFLWRGHGNTHSVVVFIGPASWERPTDHQMTRLLDTDLWYKTYWLRADLRTTYEFSPNDPLTPIQYQEFWTRLVPDPLNTRHFTYPKDEEDPKAQDLVMSILELPQAPRQTWILPRPGVAQGQVERHRLRSQILDNERCIWVYTPPKYTKSSEPYRLLLLFDGGEYLHLVPTPTILDNLLHEGEIPPLVTVLIDTLGQTRNQELPCHQPFVDFLTQELLPWVYERYSVTHDPAQTTIAGSSYGGLAAAFAGLRASNFFGNVLSQSGQFQWNTDSETNIPQEWLTQQFITSPRVPVRFYLEAGLQEQGRLAATVPSNRHLRDVLALKGYEVHYAEFNGGHEFLCWRGSLADGLLNLIGHQSTHDLADVP</sequence>
<proteinExistence type="inferred from homology"/>
<evidence type="ECO:0000256" key="1">
    <source>
        <dbReference type="ARBA" id="ARBA00004496"/>
    </source>
</evidence>
<dbReference type="Pfam" id="PF00756">
    <property type="entry name" value="Esterase"/>
    <property type="match status" value="1"/>
</dbReference>
<dbReference type="NCBIfam" id="NF007758">
    <property type="entry name" value="PRK10439.1"/>
    <property type="match status" value="1"/>
</dbReference>
<evidence type="ECO:0000256" key="3">
    <source>
        <dbReference type="ARBA" id="ARBA00022801"/>
    </source>
</evidence>
<dbReference type="InterPro" id="IPR029058">
    <property type="entry name" value="AB_hydrolase_fold"/>
</dbReference>
<evidence type="ECO:0000259" key="5">
    <source>
        <dbReference type="Pfam" id="PF11806"/>
    </source>
</evidence>
<reference evidence="6" key="1">
    <citation type="submission" date="2020-10" db="EMBL/GenBank/DDBJ databases">
        <title>Taxonomic study of unclassified bacteria belonging to the class Ktedonobacteria.</title>
        <authorList>
            <person name="Yabe S."/>
            <person name="Wang C.M."/>
            <person name="Zheng Y."/>
            <person name="Sakai Y."/>
            <person name="Cavaletti L."/>
            <person name="Monciardini P."/>
            <person name="Donadio S."/>
        </authorList>
    </citation>
    <scope>NUCLEOTIDE SEQUENCE</scope>
    <source>
        <strain evidence="6">SOSP1-1</strain>
    </source>
</reference>
<dbReference type="Gene3D" id="2.60.40.10">
    <property type="entry name" value="Immunoglobulins"/>
    <property type="match status" value="1"/>
</dbReference>
<name>A0A8J3I774_9CHLR</name>
<evidence type="ECO:0000313" key="6">
    <source>
        <dbReference type="EMBL" id="GHO47317.1"/>
    </source>
</evidence>
<dbReference type="InterPro" id="IPR050583">
    <property type="entry name" value="Mycobacterial_A85_antigen"/>
</dbReference>
<dbReference type="InterPro" id="IPR014756">
    <property type="entry name" value="Ig_E-set"/>
</dbReference>
<accession>A0A8J3I774</accession>
<dbReference type="Pfam" id="PF11806">
    <property type="entry name" value="Enterochelin_N"/>
    <property type="match status" value="1"/>
</dbReference>
<evidence type="ECO:0000256" key="4">
    <source>
        <dbReference type="ARBA" id="ARBA00024201"/>
    </source>
</evidence>
<dbReference type="GO" id="GO:0005506">
    <property type="term" value="F:iron ion binding"/>
    <property type="evidence" value="ECO:0007669"/>
    <property type="project" value="InterPro"/>
</dbReference>
<dbReference type="GO" id="GO:0006826">
    <property type="term" value="P:iron ion transport"/>
    <property type="evidence" value="ECO:0007669"/>
    <property type="project" value="InterPro"/>
</dbReference>
<feature type="domain" description="Enterochelin esterase N-terminal" evidence="5">
    <location>
        <begin position="54"/>
        <end position="166"/>
    </location>
</feature>
<dbReference type="EMBL" id="BNJF01000003">
    <property type="protein sequence ID" value="GHO47317.1"/>
    <property type="molecule type" value="Genomic_DNA"/>
</dbReference>
<comment type="subcellular location">
    <subcellularLocation>
        <location evidence="1">Cytoplasm</location>
    </subcellularLocation>
</comment>
<dbReference type="PANTHER" id="PTHR48098:SF3">
    <property type="entry name" value="IRON(III) ENTEROBACTIN ESTERASE"/>
    <property type="match status" value="1"/>
</dbReference>
<dbReference type="RefSeq" id="WP_220196628.1">
    <property type="nucleotide sequence ID" value="NZ_BNJF01000003.1"/>
</dbReference>
<keyword evidence="7" id="KW-1185">Reference proteome</keyword>
<dbReference type="InterPro" id="IPR013783">
    <property type="entry name" value="Ig-like_fold"/>
</dbReference>
<evidence type="ECO:0000313" key="7">
    <source>
        <dbReference type="Proteomes" id="UP000612362"/>
    </source>
</evidence>
<protein>
    <recommendedName>
        <fullName evidence="5">Enterochelin esterase N-terminal domain-containing protein</fullName>
    </recommendedName>
</protein>
<gene>
    <name evidence="6" type="ORF">KSX_54800</name>
</gene>
<keyword evidence="3" id="KW-0378">Hydrolase</keyword>
<organism evidence="6 7">
    <name type="scientific">Ktedonospora formicarum</name>
    <dbReference type="NCBI Taxonomy" id="2778364"/>
    <lineage>
        <taxon>Bacteria</taxon>
        <taxon>Bacillati</taxon>
        <taxon>Chloroflexota</taxon>
        <taxon>Ktedonobacteria</taxon>
        <taxon>Ktedonobacterales</taxon>
        <taxon>Ktedonobacteraceae</taxon>
        <taxon>Ktedonospora</taxon>
    </lineage>
</organism>
<dbReference type="Proteomes" id="UP000612362">
    <property type="component" value="Unassembled WGS sequence"/>
</dbReference>
<comment type="caution">
    <text evidence="6">The sequence shown here is derived from an EMBL/GenBank/DDBJ whole genome shotgun (WGS) entry which is preliminary data.</text>
</comment>
<dbReference type="InterPro" id="IPR000801">
    <property type="entry name" value="Esterase-like"/>
</dbReference>
<dbReference type="InterPro" id="IPR021764">
    <property type="entry name" value="Enterochelin_esterase_N"/>
</dbReference>
<dbReference type="GO" id="GO:0005737">
    <property type="term" value="C:cytoplasm"/>
    <property type="evidence" value="ECO:0007669"/>
    <property type="project" value="UniProtKB-SubCell"/>
</dbReference>
<dbReference type="Gene3D" id="3.40.50.1820">
    <property type="entry name" value="alpha/beta hydrolase"/>
    <property type="match status" value="1"/>
</dbReference>
<dbReference type="AlphaFoldDB" id="A0A8J3I774"/>
<evidence type="ECO:0000256" key="2">
    <source>
        <dbReference type="ARBA" id="ARBA00022490"/>
    </source>
</evidence>
<keyword evidence="2" id="KW-0963">Cytoplasm</keyword>
<comment type="similarity">
    <text evidence="4">Belongs to the Fes family.</text>
</comment>
<dbReference type="SUPFAM" id="SSF81296">
    <property type="entry name" value="E set domains"/>
    <property type="match status" value="1"/>
</dbReference>
<dbReference type="PANTHER" id="PTHR48098">
    <property type="entry name" value="ENTEROCHELIN ESTERASE-RELATED"/>
    <property type="match status" value="1"/>
</dbReference>
<dbReference type="GO" id="GO:0008849">
    <property type="term" value="F:enterochelin esterase activity"/>
    <property type="evidence" value="ECO:0007669"/>
    <property type="project" value="InterPro"/>
</dbReference>
<dbReference type="SUPFAM" id="SSF53474">
    <property type="entry name" value="alpha/beta-Hydrolases"/>
    <property type="match status" value="1"/>
</dbReference>